<evidence type="ECO:0000256" key="3">
    <source>
        <dbReference type="ARBA" id="ARBA00022452"/>
    </source>
</evidence>
<dbReference type="PANTHER" id="PTHR47234:SF3">
    <property type="entry name" value="SECRETIN_TONB SHORT N-TERMINAL DOMAIN-CONTAINING PROTEIN"/>
    <property type="match status" value="1"/>
</dbReference>
<evidence type="ECO:0000256" key="6">
    <source>
        <dbReference type="ARBA" id="ARBA00023136"/>
    </source>
</evidence>
<evidence type="ECO:0000259" key="10">
    <source>
        <dbReference type="Pfam" id="PF00593"/>
    </source>
</evidence>
<evidence type="ECO:0000256" key="2">
    <source>
        <dbReference type="ARBA" id="ARBA00022448"/>
    </source>
</evidence>
<name>A0A0M3AKI6_9SPHN</name>
<reference evidence="12 13" key="1">
    <citation type="submission" date="2015-04" db="EMBL/GenBank/DDBJ databases">
        <title>Genome sequence of aromatic hydrocarbons-degrading Sphingobium chungbukense DJ77.</title>
        <authorList>
            <person name="Kim Y.-C."/>
            <person name="Chae J.-C."/>
        </authorList>
    </citation>
    <scope>NUCLEOTIDE SEQUENCE [LARGE SCALE GENOMIC DNA]</scope>
    <source>
        <strain evidence="12 13">DJ77</strain>
    </source>
</reference>
<comment type="subcellular location">
    <subcellularLocation>
        <location evidence="1 8">Cell outer membrane</location>
        <topology evidence="1 8">Multi-pass membrane protein</topology>
    </subcellularLocation>
</comment>
<dbReference type="CDD" id="cd01347">
    <property type="entry name" value="ligand_gated_channel"/>
    <property type="match status" value="1"/>
</dbReference>
<keyword evidence="12" id="KW-0675">Receptor</keyword>
<evidence type="ECO:0000256" key="4">
    <source>
        <dbReference type="ARBA" id="ARBA00022692"/>
    </source>
</evidence>
<dbReference type="PANTHER" id="PTHR47234">
    <property type="match status" value="1"/>
</dbReference>
<evidence type="ECO:0000256" key="9">
    <source>
        <dbReference type="RuleBase" id="RU003357"/>
    </source>
</evidence>
<feature type="domain" description="TonB-dependent receptor-like beta-barrel" evidence="10">
    <location>
        <begin position="246"/>
        <end position="709"/>
    </location>
</feature>
<evidence type="ECO:0000256" key="1">
    <source>
        <dbReference type="ARBA" id="ARBA00004571"/>
    </source>
</evidence>
<dbReference type="STRING" id="56193.YP76_20400"/>
<evidence type="ECO:0000313" key="13">
    <source>
        <dbReference type="Proteomes" id="UP000033874"/>
    </source>
</evidence>
<dbReference type="InterPro" id="IPR039426">
    <property type="entry name" value="TonB-dep_rcpt-like"/>
</dbReference>
<protein>
    <submittedName>
        <fullName evidence="12">Outer membrane receptor protein</fullName>
    </submittedName>
</protein>
<feature type="domain" description="TonB-dependent receptor plug" evidence="11">
    <location>
        <begin position="37"/>
        <end position="157"/>
    </location>
</feature>
<evidence type="ECO:0000313" key="12">
    <source>
        <dbReference type="EMBL" id="KKW90473.1"/>
    </source>
</evidence>
<accession>A0A0M3AKI6</accession>
<dbReference type="Gene3D" id="2.40.170.20">
    <property type="entry name" value="TonB-dependent receptor, beta-barrel domain"/>
    <property type="match status" value="1"/>
</dbReference>
<evidence type="ECO:0000259" key="11">
    <source>
        <dbReference type="Pfam" id="PF07715"/>
    </source>
</evidence>
<dbReference type="InterPro" id="IPR012910">
    <property type="entry name" value="Plug_dom"/>
</dbReference>
<proteinExistence type="inferred from homology"/>
<dbReference type="GO" id="GO:0009279">
    <property type="term" value="C:cell outer membrane"/>
    <property type="evidence" value="ECO:0007669"/>
    <property type="project" value="UniProtKB-SubCell"/>
</dbReference>
<dbReference type="Proteomes" id="UP000033874">
    <property type="component" value="Unassembled WGS sequence"/>
</dbReference>
<dbReference type="SUPFAM" id="SSF56935">
    <property type="entry name" value="Porins"/>
    <property type="match status" value="1"/>
</dbReference>
<dbReference type="AlphaFoldDB" id="A0A0M3AKI6"/>
<dbReference type="Pfam" id="PF00593">
    <property type="entry name" value="TonB_dep_Rec_b-barrel"/>
    <property type="match status" value="1"/>
</dbReference>
<keyword evidence="5 9" id="KW-0798">TonB box</keyword>
<dbReference type="InterPro" id="IPR000531">
    <property type="entry name" value="Beta-barrel_TonB"/>
</dbReference>
<evidence type="ECO:0000256" key="7">
    <source>
        <dbReference type="ARBA" id="ARBA00023237"/>
    </source>
</evidence>
<evidence type="ECO:0000256" key="8">
    <source>
        <dbReference type="PROSITE-ProRule" id="PRU01360"/>
    </source>
</evidence>
<comment type="similarity">
    <text evidence="8 9">Belongs to the TonB-dependent receptor family.</text>
</comment>
<dbReference type="Pfam" id="PF07715">
    <property type="entry name" value="Plug"/>
    <property type="match status" value="1"/>
</dbReference>
<gene>
    <name evidence="12" type="ORF">YP76_20400</name>
</gene>
<dbReference type="InterPro" id="IPR036942">
    <property type="entry name" value="Beta-barrel_TonB_sf"/>
</dbReference>
<organism evidence="12 13">
    <name type="scientific">Sphingobium chungbukense</name>
    <dbReference type="NCBI Taxonomy" id="56193"/>
    <lineage>
        <taxon>Bacteria</taxon>
        <taxon>Pseudomonadati</taxon>
        <taxon>Pseudomonadota</taxon>
        <taxon>Alphaproteobacteria</taxon>
        <taxon>Sphingomonadales</taxon>
        <taxon>Sphingomonadaceae</taxon>
        <taxon>Sphingobium</taxon>
    </lineage>
</organism>
<keyword evidence="7 8" id="KW-0998">Cell outer membrane</keyword>
<sequence>MLATVALTTRPAFAQDAVSDEDMIVVTGTRSEGRAVTDSPAPIDVYSGEDLAARGLMDLPRALQFVAPSFNYPRSATGPSAANTRAATLRGLSPDQVLVLVNGKRWHGSSVINFNNVVGRGAVPVDLATIPMAAIERIEVLRDGAAAQYGSDAIAGVINIVLKTADHGGFVSVQSGITGAGDGAAYIGTLNQGLSLGGRGSLNITAEIRSHEPTNRTAIDSRYGRLTGEQGDPKSLDINTAWNARYDLGGAELYGDLIYAHRRSTSPAQFRAPGTSVLYPQGFVPHIRLTMDDVGGSIGLRGDVSGWRWDLSDTIGYNAADFQVRDSANSSLGAASPSRFDAGGARYFQNVANLTLSRPLTVLAGGNIAVGAEHRHEHYSIRSGESASFAGAGAQGFPGFNPATPVSISRNAVSAFLDGEIKPFDAVSLGGAVRYEHYSDFGSAVTGKISALVRPASFIAFRASASTGFRAPSLQQTGFSTVTSQSSGGTLVNIGTFAVNDPVSRALGAEPLKREKSRSLSVGVVLTPGHGFTLTADVFHIEIDDRIALSDTLSGAAVSTVLKQAGITNASQVRFFTNALDTTTTGFEAVAHWRGRLTENVRANLDLGYARATSDVDQLTQNPALPALPLLGKMALDLLTTAQPRDKITAAGRIEAGPVTLNADLTRFGEFKAVSLLAEQVFSPVTTLDLTADIRIGQQMTFGFGVLNLTNAYPDKIVDRAISQGGSIQYPEVGGIGTNGREFFARAIIAW</sequence>
<dbReference type="EMBL" id="LBIC01000010">
    <property type="protein sequence ID" value="KKW90473.1"/>
    <property type="molecule type" value="Genomic_DNA"/>
</dbReference>
<evidence type="ECO:0000256" key="5">
    <source>
        <dbReference type="ARBA" id="ARBA00023077"/>
    </source>
</evidence>
<dbReference type="PROSITE" id="PS52016">
    <property type="entry name" value="TONB_DEPENDENT_REC_3"/>
    <property type="match status" value="1"/>
</dbReference>
<dbReference type="PATRIC" id="fig|56193.3.peg.4286"/>
<comment type="caution">
    <text evidence="12">The sequence shown here is derived from an EMBL/GenBank/DDBJ whole genome shotgun (WGS) entry which is preliminary data.</text>
</comment>
<keyword evidence="2 8" id="KW-0813">Transport</keyword>
<keyword evidence="6 8" id="KW-0472">Membrane</keyword>
<dbReference type="InterPro" id="IPR037066">
    <property type="entry name" value="Plug_dom_sf"/>
</dbReference>
<keyword evidence="4 8" id="KW-0812">Transmembrane</keyword>
<keyword evidence="3 8" id="KW-1134">Transmembrane beta strand</keyword>
<dbReference type="Gene3D" id="2.170.130.10">
    <property type="entry name" value="TonB-dependent receptor, plug domain"/>
    <property type="match status" value="1"/>
</dbReference>
<keyword evidence="13" id="KW-1185">Reference proteome</keyword>